<accession>A0A1B7MK28</accession>
<dbReference type="OrthoDB" id="2605483at2759"/>
<dbReference type="EMBL" id="KV448870">
    <property type="protein sequence ID" value="OAX32963.1"/>
    <property type="molecule type" value="Genomic_DNA"/>
</dbReference>
<feature type="domain" description="DUF6593" evidence="2">
    <location>
        <begin position="5"/>
        <end position="149"/>
    </location>
</feature>
<dbReference type="InterPro" id="IPR046528">
    <property type="entry name" value="DUF6593"/>
</dbReference>
<name>A0A1B7MK28_9AGAM</name>
<dbReference type="InParanoid" id="A0A1B7MK28"/>
<dbReference type="Pfam" id="PF20236">
    <property type="entry name" value="DUF6593"/>
    <property type="match status" value="1"/>
</dbReference>
<protein>
    <recommendedName>
        <fullName evidence="2">DUF6593 domain-containing protein</fullName>
    </recommendedName>
</protein>
<dbReference type="Proteomes" id="UP000092154">
    <property type="component" value="Unassembled WGS sequence"/>
</dbReference>
<keyword evidence="1" id="KW-1133">Transmembrane helix</keyword>
<keyword evidence="1" id="KW-0472">Membrane</keyword>
<organism evidence="3 4">
    <name type="scientific">Rhizopogon vinicolor AM-OR11-026</name>
    <dbReference type="NCBI Taxonomy" id="1314800"/>
    <lineage>
        <taxon>Eukaryota</taxon>
        <taxon>Fungi</taxon>
        <taxon>Dikarya</taxon>
        <taxon>Basidiomycota</taxon>
        <taxon>Agaricomycotina</taxon>
        <taxon>Agaricomycetes</taxon>
        <taxon>Agaricomycetidae</taxon>
        <taxon>Boletales</taxon>
        <taxon>Suillineae</taxon>
        <taxon>Rhizopogonaceae</taxon>
        <taxon>Rhizopogon</taxon>
    </lineage>
</organism>
<evidence type="ECO:0000313" key="3">
    <source>
        <dbReference type="EMBL" id="OAX32963.1"/>
    </source>
</evidence>
<evidence type="ECO:0000259" key="2">
    <source>
        <dbReference type="Pfam" id="PF20236"/>
    </source>
</evidence>
<keyword evidence="1" id="KW-0812">Transmembrane</keyword>
<reference evidence="3 4" key="1">
    <citation type="submission" date="2016-06" db="EMBL/GenBank/DDBJ databases">
        <title>Comparative genomics of the ectomycorrhizal sister species Rhizopogon vinicolor and Rhizopogon vesiculosus (Basidiomycota: Boletales) reveals a divergence of the mating type B locus.</title>
        <authorList>
            <consortium name="DOE Joint Genome Institute"/>
            <person name="Mujic A.B."/>
            <person name="Kuo A."/>
            <person name="Tritt A."/>
            <person name="Lipzen A."/>
            <person name="Chen C."/>
            <person name="Johnson J."/>
            <person name="Sharma A."/>
            <person name="Barry K."/>
            <person name="Grigoriev I.V."/>
            <person name="Spatafora J.W."/>
        </authorList>
    </citation>
    <scope>NUCLEOTIDE SEQUENCE [LARGE SCALE GENOMIC DNA]</scope>
    <source>
        <strain evidence="3 4">AM-OR11-026</strain>
    </source>
</reference>
<feature type="transmembrane region" description="Helical" evidence="1">
    <location>
        <begin position="128"/>
        <end position="151"/>
    </location>
</feature>
<keyword evidence="4" id="KW-1185">Reference proteome</keyword>
<gene>
    <name evidence="3" type="ORF">K503DRAFT_701217</name>
</gene>
<evidence type="ECO:0000256" key="1">
    <source>
        <dbReference type="SAM" id="Phobius"/>
    </source>
</evidence>
<evidence type="ECO:0000313" key="4">
    <source>
        <dbReference type="Proteomes" id="UP000092154"/>
    </source>
</evidence>
<proteinExistence type="predicted"/>
<dbReference type="AlphaFoldDB" id="A0A1B7MK28"/>
<sequence>MTNDGIPMYQVSTTPCQTTTISRFENYPQFLSTGRVACVVGEVDSSRLRLLHSESPIEVVMVSETEDTETEDTENVGRPWNFNGPDGEPYTWQVMFRSPVLFASNNALVPLARYRHAKLGIISRSRRAFLEIFPAGINVIDLIVITFVSYAKHYWLDELDHVLTLSAV</sequence>